<sequence length="270" mass="29842">MGSLGEPDRPRQPPLGLLMSEIKIFRSPGDVNNPRTFDFPTIQAMAKDSLLVRLVSSETYGQDFIDNFVAAGEDLVARGAVGIITSCGFLVLAQKELSRRLPVPVAASSLLQLPTIRTILPPQQAIGVLTFDGSRLNGTHLNAIGIQDHSQIHIAGPPKDGYMKRYIRDGAPYDFEALEAELVATAHAHIKRHPDIGALVLECTQFPPFAYGLQQATKLPVYDVYTLGRWLYSAIVRTPFAQWTEEERMEANQQVPRTARELLEHGDSQN</sequence>
<dbReference type="GeneID" id="89932263"/>
<dbReference type="AlphaFoldDB" id="A0AAV9NXY8"/>
<dbReference type="Proteomes" id="UP001337655">
    <property type="component" value="Unassembled WGS sequence"/>
</dbReference>
<protein>
    <recommendedName>
        <fullName evidence="3">Aspartate/glutamate racemase family protein</fullName>
    </recommendedName>
</protein>
<accession>A0AAV9NXY8</accession>
<dbReference type="EMBL" id="JAVRRT010000028">
    <property type="protein sequence ID" value="KAK5163155.1"/>
    <property type="molecule type" value="Genomic_DNA"/>
</dbReference>
<keyword evidence="2" id="KW-1185">Reference proteome</keyword>
<organism evidence="1 2">
    <name type="scientific">Saxophila tyrrhenica</name>
    <dbReference type="NCBI Taxonomy" id="1690608"/>
    <lineage>
        <taxon>Eukaryota</taxon>
        <taxon>Fungi</taxon>
        <taxon>Dikarya</taxon>
        <taxon>Ascomycota</taxon>
        <taxon>Pezizomycotina</taxon>
        <taxon>Dothideomycetes</taxon>
        <taxon>Dothideomycetidae</taxon>
        <taxon>Mycosphaerellales</taxon>
        <taxon>Extremaceae</taxon>
        <taxon>Saxophila</taxon>
    </lineage>
</organism>
<proteinExistence type="predicted"/>
<comment type="caution">
    <text evidence="1">The sequence shown here is derived from an EMBL/GenBank/DDBJ whole genome shotgun (WGS) entry which is preliminary data.</text>
</comment>
<evidence type="ECO:0000313" key="2">
    <source>
        <dbReference type="Proteomes" id="UP001337655"/>
    </source>
</evidence>
<evidence type="ECO:0008006" key="3">
    <source>
        <dbReference type="Google" id="ProtNLM"/>
    </source>
</evidence>
<gene>
    <name evidence="1" type="ORF">LTR77_010939</name>
</gene>
<dbReference type="RefSeq" id="XP_064653703.1">
    <property type="nucleotide sequence ID" value="XM_064808155.1"/>
</dbReference>
<dbReference type="NCBIfam" id="NF005679">
    <property type="entry name" value="PRK07475.1"/>
    <property type="match status" value="1"/>
</dbReference>
<name>A0AAV9NXY8_9PEZI</name>
<reference evidence="1 2" key="1">
    <citation type="submission" date="2023-08" db="EMBL/GenBank/DDBJ databases">
        <title>Black Yeasts Isolated from many extreme environments.</title>
        <authorList>
            <person name="Coleine C."/>
            <person name="Stajich J.E."/>
            <person name="Selbmann L."/>
        </authorList>
    </citation>
    <scope>NUCLEOTIDE SEQUENCE [LARGE SCALE GENOMIC DNA]</scope>
    <source>
        <strain evidence="1 2">CCFEE 5935</strain>
    </source>
</reference>
<evidence type="ECO:0000313" key="1">
    <source>
        <dbReference type="EMBL" id="KAK5163155.1"/>
    </source>
</evidence>